<feature type="compositionally biased region" description="Low complexity" evidence="1">
    <location>
        <begin position="1"/>
        <end position="21"/>
    </location>
</feature>
<feature type="compositionally biased region" description="Low complexity" evidence="1">
    <location>
        <begin position="590"/>
        <end position="604"/>
    </location>
</feature>
<dbReference type="AlphaFoldDB" id="A0A077ZRI7"/>
<feature type="compositionally biased region" description="Polar residues" evidence="1">
    <location>
        <begin position="605"/>
        <end position="614"/>
    </location>
</feature>
<feature type="region of interest" description="Disordered" evidence="1">
    <location>
        <begin position="586"/>
        <end position="618"/>
    </location>
</feature>
<name>A0A077ZRI7_STYLE</name>
<feature type="compositionally biased region" description="Polar residues" evidence="1">
    <location>
        <begin position="76"/>
        <end position="93"/>
    </location>
</feature>
<dbReference type="OrthoDB" id="10690117at2759"/>
<evidence type="ECO:0000256" key="1">
    <source>
        <dbReference type="SAM" id="MobiDB-lite"/>
    </source>
</evidence>
<reference evidence="2 3" key="1">
    <citation type="submission" date="2014-06" db="EMBL/GenBank/DDBJ databases">
        <authorList>
            <person name="Swart Estienne"/>
        </authorList>
    </citation>
    <scope>NUCLEOTIDE SEQUENCE [LARGE SCALE GENOMIC DNA]</scope>
    <source>
        <strain evidence="2 3">130c</strain>
    </source>
</reference>
<dbReference type="Proteomes" id="UP000039865">
    <property type="component" value="Unassembled WGS sequence"/>
</dbReference>
<accession>A0A077ZRI7</accession>
<sequence length="948" mass="108187">MPTNTIKTQQQQPISTPQTTSQRRRAAMALVHQQNQSPKGSDHQQSSGTQKSTSTQQISTTTPQKSQLTLRPRGDMSNNKNQQTNKNLESQNHAQDRGSLEIFCEKSTLVDNDSHQNQHSNSKSIDNQQPQIHSLLSTEAVAAFQKQQSNLPYSFSPMRHKHSMGMDSFGQFGEGPSSVATLQPHPFNVLISDFQQRRSISNLKKQANINEFLTAFKSQIKDLDNQYYQQKQQIREQMVMASKSESCLQQQSQVQSNDQIFNKQSNESSSDHYLNLPSSMQNLGILGQLGLCPNQTPTNHIPIINEPYESFEFVPNSLQFYYPKQVQRQLQKKKFQNTERIVSGLKPPSNKASFQKNLEKMRALTNCQMHFISVVFQKIHRKSKPIKKQEKLVSENLKRKRIFLEEENFDIINVLQSSQSQAQKVSADQNAKIQQQQINTSNNNNNGGMSGFPLIMNQQNNHHQQYQLSVHNQNENSLSNLSELDSRNNGQLDSHVQGQQQISINHNNENANQQKNTKQIPSKTPINTHKNHIETPSKKLALQKSRSVGMPNSNAQSDHYNAQNIIDTHHNAHHNPTTIIIDPSVLQTPSKNNKNNGNSSNTNNQRKLSQSKKTISQRKIKPLQGVPQNTYVQAYEKENGSLYMKIILPENANNNSNSIDKHTEEDDQNQAMIDHYDQQMMNQDELIDAQMHQNHQQLIIQGHQLHHQHYLFGQQEVDDEHTVPHQKAPQIQGFSQYLEIEHSHSEPPRFGVAHGVLPGRNLGVVNGHHHVQSDIVMGTDDRIFMDSYHHRNPFISSNPPGSASTQITSDLHHDILINRLKPNCARNIDYFGFDNDMQAQNLYNLDSRDQNEMFYEYTHNRITDIQNSSGGLNLKEHKTPPFYMGSSSPDPQNHLIGGFEPQIFRDDFIAGEGLSEWHNPLVNDNGHPNQIIPHPSHEDSQFNYDMRM</sequence>
<evidence type="ECO:0000313" key="2">
    <source>
        <dbReference type="EMBL" id="CDW72507.1"/>
    </source>
</evidence>
<evidence type="ECO:0000313" key="3">
    <source>
        <dbReference type="Proteomes" id="UP000039865"/>
    </source>
</evidence>
<proteinExistence type="predicted"/>
<feature type="region of interest" description="Disordered" evidence="1">
    <location>
        <begin position="508"/>
        <end position="531"/>
    </location>
</feature>
<feature type="region of interest" description="Disordered" evidence="1">
    <location>
        <begin position="1"/>
        <end position="95"/>
    </location>
</feature>
<dbReference type="EMBL" id="CCKQ01001400">
    <property type="protein sequence ID" value="CDW72507.1"/>
    <property type="molecule type" value="Genomic_DNA"/>
</dbReference>
<feature type="compositionally biased region" description="Low complexity" evidence="1">
    <location>
        <begin position="44"/>
        <end position="67"/>
    </location>
</feature>
<organism evidence="2 3">
    <name type="scientific">Stylonychia lemnae</name>
    <name type="common">Ciliate</name>
    <dbReference type="NCBI Taxonomy" id="5949"/>
    <lineage>
        <taxon>Eukaryota</taxon>
        <taxon>Sar</taxon>
        <taxon>Alveolata</taxon>
        <taxon>Ciliophora</taxon>
        <taxon>Intramacronucleata</taxon>
        <taxon>Spirotrichea</taxon>
        <taxon>Stichotrichia</taxon>
        <taxon>Sporadotrichida</taxon>
        <taxon>Oxytrichidae</taxon>
        <taxon>Stylonychinae</taxon>
        <taxon>Stylonychia</taxon>
    </lineage>
</organism>
<keyword evidence="3" id="KW-1185">Reference proteome</keyword>
<feature type="compositionally biased region" description="Low complexity" evidence="1">
    <location>
        <begin position="508"/>
        <end position="519"/>
    </location>
</feature>
<protein>
    <submittedName>
        <fullName evidence="2">Uncharacterized protein</fullName>
    </submittedName>
</protein>
<gene>
    <name evidence="2" type="primary">Contig17138.g18262</name>
    <name evidence="2" type="ORF">STYLEM_1468</name>
</gene>
<dbReference type="InParanoid" id="A0A077ZRI7"/>